<name>A0ABR8N463_9BACL</name>
<dbReference type="PANTHER" id="PTHR43434:SF25">
    <property type="entry name" value="PHOSPHOGLYCOLATE PHOSPHATASE"/>
    <property type="match status" value="1"/>
</dbReference>
<proteinExistence type="predicted"/>
<dbReference type="NCBIfam" id="TIGR01549">
    <property type="entry name" value="HAD-SF-IA-v1"/>
    <property type="match status" value="1"/>
</dbReference>
<keyword evidence="1" id="KW-0378">Hydrolase</keyword>
<dbReference type="SFLD" id="SFLDS00003">
    <property type="entry name" value="Haloacid_Dehalogenase"/>
    <property type="match status" value="1"/>
</dbReference>
<dbReference type="InterPro" id="IPR023198">
    <property type="entry name" value="PGP-like_dom2"/>
</dbReference>
<dbReference type="GO" id="GO:0016787">
    <property type="term" value="F:hydrolase activity"/>
    <property type="evidence" value="ECO:0007669"/>
    <property type="project" value="UniProtKB-KW"/>
</dbReference>
<protein>
    <submittedName>
        <fullName evidence="1">HAD-IA family hydrolase</fullName>
    </submittedName>
</protein>
<evidence type="ECO:0000313" key="1">
    <source>
        <dbReference type="EMBL" id="MBD3922953.1"/>
    </source>
</evidence>
<dbReference type="RefSeq" id="WP_191207242.1">
    <property type="nucleotide sequence ID" value="NZ_JACXZA010000014.1"/>
</dbReference>
<dbReference type="InterPro" id="IPR041492">
    <property type="entry name" value="HAD_2"/>
</dbReference>
<dbReference type="InterPro" id="IPR036412">
    <property type="entry name" value="HAD-like_sf"/>
</dbReference>
<gene>
    <name evidence="1" type="ORF">H8B09_29870</name>
</gene>
<dbReference type="InterPro" id="IPR050155">
    <property type="entry name" value="HAD-like_hydrolase_sf"/>
</dbReference>
<dbReference type="InterPro" id="IPR006439">
    <property type="entry name" value="HAD-SF_hydro_IA"/>
</dbReference>
<accession>A0ABR8N463</accession>
<dbReference type="Proteomes" id="UP000609346">
    <property type="component" value="Unassembled WGS sequence"/>
</dbReference>
<reference evidence="1 2" key="1">
    <citation type="submission" date="2020-09" db="EMBL/GenBank/DDBJ databases">
        <title>Paenibacillus sp. strain PR3 16S rRNA gene Genome sequencing and assembly.</title>
        <authorList>
            <person name="Kim J."/>
        </authorList>
    </citation>
    <scope>NUCLEOTIDE SEQUENCE [LARGE SCALE GENOMIC DNA]</scope>
    <source>
        <strain evidence="1 2">PR3</strain>
    </source>
</reference>
<dbReference type="Gene3D" id="3.40.50.1000">
    <property type="entry name" value="HAD superfamily/HAD-like"/>
    <property type="match status" value="1"/>
</dbReference>
<comment type="caution">
    <text evidence="1">The sequence shown here is derived from an EMBL/GenBank/DDBJ whole genome shotgun (WGS) entry which is preliminary data.</text>
</comment>
<evidence type="ECO:0000313" key="2">
    <source>
        <dbReference type="Proteomes" id="UP000609346"/>
    </source>
</evidence>
<sequence>MNILWDFDGTLFDTYPAYTDIFYEELGGQVSKEEILAHLKISFTHAVRHYGLTEQQIKRVFAMEQDIDPALTPPFPYVEKVLQLAEINVIMTHKPRNEVIHILNHYGWTDYFNEIVAGDDGYPRKPDSASYVYLHNKYRIDLAVGDRELDIIPARSIGIQTCLFQNNTPGADLYLTTYEDFFKIFKT</sequence>
<dbReference type="PANTHER" id="PTHR43434">
    <property type="entry name" value="PHOSPHOGLYCOLATE PHOSPHATASE"/>
    <property type="match status" value="1"/>
</dbReference>
<organism evidence="1 2">
    <name type="scientific">Paenibacillus terricola</name>
    <dbReference type="NCBI Taxonomy" id="2763503"/>
    <lineage>
        <taxon>Bacteria</taxon>
        <taxon>Bacillati</taxon>
        <taxon>Bacillota</taxon>
        <taxon>Bacilli</taxon>
        <taxon>Bacillales</taxon>
        <taxon>Paenibacillaceae</taxon>
        <taxon>Paenibacillus</taxon>
    </lineage>
</organism>
<dbReference type="EMBL" id="JACXZA010000014">
    <property type="protein sequence ID" value="MBD3922953.1"/>
    <property type="molecule type" value="Genomic_DNA"/>
</dbReference>
<dbReference type="SUPFAM" id="SSF56784">
    <property type="entry name" value="HAD-like"/>
    <property type="match status" value="1"/>
</dbReference>
<dbReference type="SFLD" id="SFLDG01129">
    <property type="entry name" value="C1.5:_HAD__Beta-PGM__Phosphata"/>
    <property type="match status" value="1"/>
</dbReference>
<dbReference type="Pfam" id="PF13419">
    <property type="entry name" value="HAD_2"/>
    <property type="match status" value="1"/>
</dbReference>
<dbReference type="Gene3D" id="1.10.150.240">
    <property type="entry name" value="Putative phosphatase, domain 2"/>
    <property type="match status" value="1"/>
</dbReference>
<dbReference type="InterPro" id="IPR023214">
    <property type="entry name" value="HAD_sf"/>
</dbReference>
<keyword evidence="2" id="KW-1185">Reference proteome</keyword>